<reference evidence="2 3" key="1">
    <citation type="submission" date="2016-06" db="EMBL/GenBank/DDBJ databases">
        <authorList>
            <person name="Kjaerup R.B."/>
            <person name="Dalgaard T.S."/>
            <person name="Juul-Madsen H.R."/>
        </authorList>
    </citation>
    <scope>NUCLEOTIDE SEQUENCE [LARGE SCALE GENOMIC DNA]</scope>
    <source>
        <strain evidence="2">3</strain>
    </source>
</reference>
<dbReference type="Pfam" id="PF07589">
    <property type="entry name" value="PEP-CTERM"/>
    <property type="match status" value="1"/>
</dbReference>
<sequence length="104" mass="11064">MTALSITVGSDVITLDPSFQTFTFSDLTNVSSVTVSFDPSDGYLSVDNIVWHDGTSVPEPGTIALIGMAFAGRDDVLRRVTDQQGRLHRGADHLFAAGFCRSGG</sequence>
<protein>
    <recommendedName>
        <fullName evidence="1">Ice-binding protein C-terminal domain-containing protein</fullName>
    </recommendedName>
</protein>
<evidence type="ECO:0000313" key="3">
    <source>
        <dbReference type="Proteomes" id="UP000199169"/>
    </source>
</evidence>
<organism evidence="2 3">
    <name type="scientific">Candidatus Accumulibacter aalborgensis</name>
    <dbReference type="NCBI Taxonomy" id="1860102"/>
    <lineage>
        <taxon>Bacteria</taxon>
        <taxon>Pseudomonadati</taxon>
        <taxon>Pseudomonadota</taxon>
        <taxon>Betaproteobacteria</taxon>
        <taxon>Candidatus Accumulibacter</taxon>
    </lineage>
</organism>
<name>A0A1A8XZ33_9PROT</name>
<dbReference type="EMBL" id="FLQX01000160">
    <property type="protein sequence ID" value="SBT09922.1"/>
    <property type="molecule type" value="Genomic_DNA"/>
</dbReference>
<dbReference type="STRING" id="1860102.ACCAA_80019"/>
<proteinExistence type="predicted"/>
<dbReference type="AlphaFoldDB" id="A0A1A8XZ33"/>
<feature type="domain" description="Ice-binding protein C-terminal" evidence="1">
    <location>
        <begin position="56"/>
        <end position="72"/>
    </location>
</feature>
<dbReference type="InterPro" id="IPR013424">
    <property type="entry name" value="Ice-binding_C"/>
</dbReference>
<evidence type="ECO:0000313" key="2">
    <source>
        <dbReference type="EMBL" id="SBT09922.1"/>
    </source>
</evidence>
<keyword evidence="3" id="KW-1185">Reference proteome</keyword>
<dbReference type="Proteomes" id="UP000199169">
    <property type="component" value="Unassembled WGS sequence"/>
</dbReference>
<dbReference type="RefSeq" id="WP_186409101.1">
    <property type="nucleotide sequence ID" value="NZ_FLQX01000160.1"/>
</dbReference>
<gene>
    <name evidence="2" type="ORF">ACCAA_80019</name>
</gene>
<accession>A0A1A8XZ33</accession>
<evidence type="ECO:0000259" key="1">
    <source>
        <dbReference type="Pfam" id="PF07589"/>
    </source>
</evidence>